<accession>A0A235ETN3</accession>
<name>A0A235ETN3_9RHOO</name>
<feature type="transmembrane region" description="Helical" evidence="1">
    <location>
        <begin position="80"/>
        <end position="100"/>
    </location>
</feature>
<organism evidence="2 3">
    <name type="scientific">Thauera propionica</name>
    <dbReference type="NCBI Taxonomy" id="2019431"/>
    <lineage>
        <taxon>Bacteria</taxon>
        <taxon>Pseudomonadati</taxon>
        <taxon>Pseudomonadota</taxon>
        <taxon>Betaproteobacteria</taxon>
        <taxon>Rhodocyclales</taxon>
        <taxon>Zoogloeaceae</taxon>
        <taxon>Thauera</taxon>
    </lineage>
</organism>
<proteinExistence type="predicted"/>
<keyword evidence="1" id="KW-0812">Transmembrane</keyword>
<protein>
    <submittedName>
        <fullName evidence="2">Uncharacterized protein</fullName>
    </submittedName>
</protein>
<dbReference type="OrthoDB" id="9182141at2"/>
<dbReference type="EMBL" id="NOIH01000046">
    <property type="protein sequence ID" value="OYD52361.1"/>
    <property type="molecule type" value="Genomic_DNA"/>
</dbReference>
<dbReference type="Proteomes" id="UP000215181">
    <property type="component" value="Unassembled WGS sequence"/>
</dbReference>
<evidence type="ECO:0000313" key="2">
    <source>
        <dbReference type="EMBL" id="OYD52361.1"/>
    </source>
</evidence>
<reference evidence="2 3" key="1">
    <citation type="submission" date="2017-07" db="EMBL/GenBank/DDBJ databases">
        <title>Thauera sp. KNDSS-Mac4 genome sequence and assembly.</title>
        <authorList>
            <person name="Mayilraj S."/>
        </authorList>
    </citation>
    <scope>NUCLEOTIDE SEQUENCE [LARGE SCALE GENOMIC DNA]</scope>
    <source>
        <strain evidence="2 3">KNDSS-Mac4</strain>
    </source>
</reference>
<gene>
    <name evidence="2" type="ORF">CGK74_18465</name>
</gene>
<sequence>MSKIRSTYFMKDFADDDPRSVQAAIEGRDDGRSARYERYAHKHLDTARTMSVNEVYQAGVRAANGIDPSSAGARRPSRGMFRLATPVLGLGLGVALFTLFNG</sequence>
<comment type="caution">
    <text evidence="2">The sequence shown here is derived from an EMBL/GenBank/DDBJ whole genome shotgun (WGS) entry which is preliminary data.</text>
</comment>
<evidence type="ECO:0000256" key="1">
    <source>
        <dbReference type="SAM" id="Phobius"/>
    </source>
</evidence>
<evidence type="ECO:0000313" key="3">
    <source>
        <dbReference type="Proteomes" id="UP000215181"/>
    </source>
</evidence>
<dbReference type="AlphaFoldDB" id="A0A235ETN3"/>
<keyword evidence="1" id="KW-0472">Membrane</keyword>
<dbReference type="RefSeq" id="WP_094269824.1">
    <property type="nucleotide sequence ID" value="NZ_NOIH01000046.1"/>
</dbReference>
<keyword evidence="3" id="KW-1185">Reference proteome</keyword>
<keyword evidence="1" id="KW-1133">Transmembrane helix</keyword>